<keyword evidence="2" id="KW-0378">Hydrolase</keyword>
<dbReference type="Pfam" id="PF01734">
    <property type="entry name" value="Patatin"/>
    <property type="match status" value="1"/>
</dbReference>
<dbReference type="PANTHER" id="PTHR24138">
    <property type="entry name" value="INTRACELLLAR PHOSPHOLIPASE A FAMILY"/>
    <property type="match status" value="1"/>
</dbReference>
<keyword evidence="3" id="KW-0812">Transmembrane</keyword>
<dbReference type="Gene3D" id="3.40.1090.10">
    <property type="entry name" value="Cytosolic phospholipase A2 catalytic domain"/>
    <property type="match status" value="1"/>
</dbReference>
<keyword evidence="3" id="KW-0472">Membrane</keyword>
<name>A0A7S3PJ51_9STRA</name>
<feature type="transmembrane region" description="Helical" evidence="3">
    <location>
        <begin position="170"/>
        <end position="187"/>
    </location>
</feature>
<feature type="active site" description="Nucleophile" evidence="2">
    <location>
        <position position="285"/>
    </location>
</feature>
<evidence type="ECO:0000256" key="2">
    <source>
        <dbReference type="PROSITE-ProRule" id="PRU01161"/>
    </source>
</evidence>
<feature type="domain" description="PNPLA" evidence="4">
    <location>
        <begin position="248"/>
        <end position="465"/>
    </location>
</feature>
<sequence length="583" mass="66138">MWKRKIMKTSKENVQSRLQGDSPELFRSNVATVWSWLSSLCGKNKQRYEKLCTKSKSGLTEVHEELCANAKILKETTWDKLKVRYVRAARKRRRSIKQGFRTKRDSVYNKMDEFRSELKEAVKDEWSVLKQVTRVNTQFLLDKATSAFLTFVLIAPLIAAIVYTCLKVPELLYGAVAYVSFLAVFLFKRLAMPSLKKNGVTYFSRRELTEEDVVQVKELLNRINVRSQGKPKQRLYTEEDREKPMFILSLDGGGIKGITVSEIINRICLEFPDFLDNVDLVAGCSTGSIVAAMLCSGYTPEEVSQTFRIAAPVVFRKTVWDSLKNLGCLFGPNHDGEGKLDMFRLAFRGLTMKDLHRGICITASHVEDDLPFERSIRCSPRVWTNVVEHSEHTYVGHHEFDDESDESDDGLVYDANLERKARFSVRDMPVADIVNGATAAPVFFPSHQDHVDGGIWSNNPAMAALATVIPHRNLNKIHVLSISTGLPALSEQSGFNQREFGLLQWLPYLIDFLLNSTTRATHFNVKALLGDRYHRVDPVLPKHIELNDVEELDTLADVGKTVDLSGTFAFLTKVGFKRKAKYD</sequence>
<feature type="short sequence motif" description="GXSXG" evidence="2">
    <location>
        <begin position="283"/>
        <end position="287"/>
    </location>
</feature>
<dbReference type="InterPro" id="IPR047156">
    <property type="entry name" value="Teg/CotR/CapV-like"/>
</dbReference>
<feature type="short sequence motif" description="DGA/G" evidence="2">
    <location>
        <begin position="452"/>
        <end position="454"/>
    </location>
</feature>
<reference evidence="5" key="1">
    <citation type="submission" date="2021-01" db="EMBL/GenBank/DDBJ databases">
        <authorList>
            <person name="Corre E."/>
            <person name="Pelletier E."/>
            <person name="Niang G."/>
            <person name="Scheremetjew M."/>
            <person name="Finn R."/>
            <person name="Kale V."/>
            <person name="Holt S."/>
            <person name="Cochrane G."/>
            <person name="Meng A."/>
            <person name="Brown T."/>
            <person name="Cohen L."/>
        </authorList>
    </citation>
    <scope>NUCLEOTIDE SEQUENCE</scope>
    <source>
        <strain evidence="5">GSBS06</strain>
    </source>
</reference>
<evidence type="ECO:0000259" key="4">
    <source>
        <dbReference type="PROSITE" id="PS51635"/>
    </source>
</evidence>
<dbReference type="SUPFAM" id="SSF52151">
    <property type="entry name" value="FabD/lysophospholipase-like"/>
    <property type="match status" value="1"/>
</dbReference>
<feature type="short sequence motif" description="GXGXXG" evidence="2">
    <location>
        <begin position="252"/>
        <end position="257"/>
    </location>
</feature>
<evidence type="ECO:0000256" key="1">
    <source>
        <dbReference type="ARBA" id="ARBA00023098"/>
    </source>
</evidence>
<evidence type="ECO:0000256" key="3">
    <source>
        <dbReference type="SAM" id="Phobius"/>
    </source>
</evidence>
<evidence type="ECO:0000313" key="5">
    <source>
        <dbReference type="EMBL" id="CAE0441021.1"/>
    </source>
</evidence>
<dbReference type="GO" id="GO:0016787">
    <property type="term" value="F:hydrolase activity"/>
    <property type="evidence" value="ECO:0007669"/>
    <property type="project" value="UniProtKB-UniRule"/>
</dbReference>
<gene>
    <name evidence="5" type="ORF">ASTO00021_LOCUS11152</name>
</gene>
<dbReference type="PROSITE" id="PS51635">
    <property type="entry name" value="PNPLA"/>
    <property type="match status" value="1"/>
</dbReference>
<organism evidence="5">
    <name type="scientific">Aplanochytrium stocchinoi</name>
    <dbReference type="NCBI Taxonomy" id="215587"/>
    <lineage>
        <taxon>Eukaryota</taxon>
        <taxon>Sar</taxon>
        <taxon>Stramenopiles</taxon>
        <taxon>Bigyra</taxon>
        <taxon>Labyrinthulomycetes</taxon>
        <taxon>Thraustochytrida</taxon>
        <taxon>Thraustochytriidae</taxon>
        <taxon>Aplanochytrium</taxon>
    </lineage>
</organism>
<protein>
    <recommendedName>
        <fullName evidence="4">PNPLA domain-containing protein</fullName>
    </recommendedName>
</protein>
<dbReference type="InterPro" id="IPR002641">
    <property type="entry name" value="PNPLA_dom"/>
</dbReference>
<keyword evidence="1 2" id="KW-0443">Lipid metabolism</keyword>
<feature type="transmembrane region" description="Helical" evidence="3">
    <location>
        <begin position="144"/>
        <end position="164"/>
    </location>
</feature>
<keyword evidence="3" id="KW-1133">Transmembrane helix</keyword>
<dbReference type="PANTHER" id="PTHR24138:SF10">
    <property type="entry name" value="PHOSPHOLIPASE A2"/>
    <property type="match status" value="1"/>
</dbReference>
<proteinExistence type="predicted"/>
<dbReference type="InterPro" id="IPR016035">
    <property type="entry name" value="Acyl_Trfase/lysoPLipase"/>
</dbReference>
<feature type="active site" description="Proton acceptor" evidence="2">
    <location>
        <position position="452"/>
    </location>
</feature>
<keyword evidence="2" id="KW-0442">Lipid degradation</keyword>
<dbReference type="AlphaFoldDB" id="A0A7S3PJ51"/>
<dbReference type="EMBL" id="HBIN01014716">
    <property type="protein sequence ID" value="CAE0441021.1"/>
    <property type="molecule type" value="Transcribed_RNA"/>
</dbReference>
<dbReference type="GO" id="GO:0016042">
    <property type="term" value="P:lipid catabolic process"/>
    <property type="evidence" value="ECO:0007669"/>
    <property type="project" value="UniProtKB-UniRule"/>
</dbReference>
<accession>A0A7S3PJ51</accession>